<comment type="subcellular location">
    <subcellularLocation>
        <location evidence="12">Cell junction</location>
        <location evidence="12">Plasmodesma</location>
    </subcellularLocation>
    <subcellularLocation>
        <location evidence="1">Cell membrane</location>
        <topology evidence="1">Single-pass type I membrane protein</topology>
    </subcellularLocation>
</comment>
<evidence type="ECO:0000256" key="4">
    <source>
        <dbReference type="ARBA" id="ARBA00022581"/>
    </source>
</evidence>
<dbReference type="FunFam" id="3.30.430.20:FF:000011">
    <property type="entry name" value="Cysteine-rich repeat secretory protein 15"/>
    <property type="match status" value="1"/>
</dbReference>
<reference evidence="17" key="2">
    <citation type="submission" date="2023-04" db="EMBL/GenBank/DDBJ databases">
        <authorList>
            <person name="Bruccoleri R.E."/>
            <person name="Oakeley E.J."/>
            <person name="Faust A.-M."/>
            <person name="Dessus-Babus S."/>
            <person name="Altorfer M."/>
            <person name="Burckhardt D."/>
            <person name="Oertli M."/>
            <person name="Naumann U."/>
            <person name="Petersen F."/>
            <person name="Wong J."/>
        </authorList>
    </citation>
    <scope>NUCLEOTIDE SEQUENCE</scope>
    <source>
        <strain evidence="17">GSM-AAB239-AS_SAM_17_03QT</strain>
        <tissue evidence="17">Leaf</tissue>
    </source>
</reference>
<evidence type="ECO:0000313" key="17">
    <source>
        <dbReference type="EMBL" id="KAJ6827893.1"/>
    </source>
</evidence>
<sequence>MFPPAAEPVASLILSLITLSSLVRASEAAGSVFVYAGCSPSKFQPNSPYQSNLNSLFTSIAFSASRSAYSSYTTGAGDSTIYGLYQCRNDMSSADCSACVQSAVGQLSLVCAESYAASLQLDSCYVRYSNDNFLGRPDTSLEYTKCSASTTDDAEFFRRRDDVLGGLQAGTGFRVSGSGTVEGQALCLGDLSAADCTACLAEALAKLKNACGPAVAADVYLAQCYARYWASGYYLHDSKEHSEDDVGRTVAIAVGALAGFSLVVVILSFLIKACKLTTGGGDHVGAWTKIIC</sequence>
<evidence type="ECO:0000256" key="5">
    <source>
        <dbReference type="ARBA" id="ARBA00022692"/>
    </source>
</evidence>
<evidence type="ECO:0000256" key="8">
    <source>
        <dbReference type="ARBA" id="ARBA00022949"/>
    </source>
</evidence>
<dbReference type="Proteomes" id="UP001140949">
    <property type="component" value="Unassembled WGS sequence"/>
</dbReference>
<dbReference type="Gene3D" id="3.30.430.20">
    <property type="entry name" value="Gnk2 domain, C-X8-C-X2-C motif"/>
    <property type="match status" value="2"/>
</dbReference>
<feature type="domain" description="Gnk2-homologous" evidence="16">
    <location>
        <begin position="31"/>
        <end position="133"/>
    </location>
</feature>
<keyword evidence="9 14" id="KW-1133">Transmembrane helix</keyword>
<name>A0AAX6GH88_IRIPA</name>
<evidence type="ECO:0000256" key="9">
    <source>
        <dbReference type="ARBA" id="ARBA00022989"/>
    </source>
</evidence>
<keyword evidence="18" id="KW-1185">Reference proteome</keyword>
<evidence type="ECO:0000256" key="2">
    <source>
        <dbReference type="ARBA" id="ARBA00022448"/>
    </source>
</evidence>
<feature type="signal peptide" evidence="15">
    <location>
        <begin position="1"/>
        <end position="28"/>
    </location>
</feature>
<dbReference type="GO" id="GO:0005886">
    <property type="term" value="C:plasma membrane"/>
    <property type="evidence" value="ECO:0007669"/>
    <property type="project" value="UniProtKB-SubCell"/>
</dbReference>
<reference evidence="17" key="1">
    <citation type="journal article" date="2023" name="GigaByte">
        <title>Genome assembly of the bearded iris, Iris pallida Lam.</title>
        <authorList>
            <person name="Bruccoleri R.E."/>
            <person name="Oakeley E.J."/>
            <person name="Faust A.M.E."/>
            <person name="Altorfer M."/>
            <person name="Dessus-Babus S."/>
            <person name="Burckhardt D."/>
            <person name="Oertli M."/>
            <person name="Naumann U."/>
            <person name="Petersen F."/>
            <person name="Wong J."/>
        </authorList>
    </citation>
    <scope>NUCLEOTIDE SEQUENCE</scope>
    <source>
        <strain evidence="17">GSM-AAB239-AS_SAM_17_03QT</strain>
    </source>
</reference>
<keyword evidence="4" id="KW-0945">Host-virus interaction</keyword>
<keyword evidence="6 15" id="KW-0732">Signal</keyword>
<evidence type="ECO:0000256" key="15">
    <source>
        <dbReference type="SAM" id="SignalP"/>
    </source>
</evidence>
<dbReference type="AlphaFoldDB" id="A0AAX6GH88"/>
<feature type="domain" description="Gnk2-homologous" evidence="16">
    <location>
        <begin position="134"/>
        <end position="233"/>
    </location>
</feature>
<dbReference type="PROSITE" id="PS51473">
    <property type="entry name" value="GNK2"/>
    <property type="match status" value="2"/>
</dbReference>
<evidence type="ECO:0000256" key="11">
    <source>
        <dbReference type="ARBA" id="ARBA00023157"/>
    </source>
</evidence>
<organism evidence="17 18">
    <name type="scientific">Iris pallida</name>
    <name type="common">Sweet iris</name>
    <dbReference type="NCBI Taxonomy" id="29817"/>
    <lineage>
        <taxon>Eukaryota</taxon>
        <taxon>Viridiplantae</taxon>
        <taxon>Streptophyta</taxon>
        <taxon>Embryophyta</taxon>
        <taxon>Tracheophyta</taxon>
        <taxon>Spermatophyta</taxon>
        <taxon>Magnoliopsida</taxon>
        <taxon>Liliopsida</taxon>
        <taxon>Asparagales</taxon>
        <taxon>Iridaceae</taxon>
        <taxon>Iridoideae</taxon>
        <taxon>Irideae</taxon>
        <taxon>Iris</taxon>
    </lineage>
</organism>
<keyword evidence="2" id="KW-0813">Transport</keyword>
<dbReference type="GO" id="GO:0009506">
    <property type="term" value="C:plasmodesma"/>
    <property type="evidence" value="ECO:0007669"/>
    <property type="project" value="UniProtKB-SubCell"/>
</dbReference>
<evidence type="ECO:0000256" key="10">
    <source>
        <dbReference type="ARBA" id="ARBA00023136"/>
    </source>
</evidence>
<keyword evidence="11" id="KW-1015">Disulfide bond</keyword>
<feature type="transmembrane region" description="Helical" evidence="14">
    <location>
        <begin position="250"/>
        <end position="271"/>
    </location>
</feature>
<keyword evidence="5 14" id="KW-0812">Transmembrane</keyword>
<dbReference type="FunFam" id="3.30.430.20:FF:000001">
    <property type="entry name" value="cysteine-rich repeat secretory protein 3"/>
    <property type="match status" value="1"/>
</dbReference>
<evidence type="ECO:0000256" key="3">
    <source>
        <dbReference type="ARBA" id="ARBA00022475"/>
    </source>
</evidence>
<keyword evidence="10 14" id="KW-0472">Membrane</keyword>
<gene>
    <name evidence="17" type="ORF">M6B38_365935</name>
</gene>
<keyword evidence="8" id="KW-0965">Cell junction</keyword>
<evidence type="ECO:0000256" key="12">
    <source>
        <dbReference type="ARBA" id="ARBA00024184"/>
    </source>
</evidence>
<evidence type="ECO:0000256" key="1">
    <source>
        <dbReference type="ARBA" id="ARBA00004251"/>
    </source>
</evidence>
<comment type="caution">
    <text evidence="17">The sequence shown here is derived from an EMBL/GenBank/DDBJ whole genome shotgun (WGS) entry which is preliminary data.</text>
</comment>
<evidence type="ECO:0000259" key="16">
    <source>
        <dbReference type="PROSITE" id="PS51473"/>
    </source>
</evidence>
<dbReference type="PANTHER" id="PTHR32080:SF2">
    <property type="entry name" value="PLASMODESMATA-LOCATED PROTEIN 8"/>
    <property type="match status" value="1"/>
</dbReference>
<feature type="chain" id="PRO_5043679891" evidence="15">
    <location>
        <begin position="29"/>
        <end position="292"/>
    </location>
</feature>
<dbReference type="InterPro" id="IPR002902">
    <property type="entry name" value="GNK2"/>
</dbReference>
<evidence type="ECO:0000256" key="7">
    <source>
        <dbReference type="ARBA" id="ARBA00022737"/>
    </source>
</evidence>
<dbReference type="InterPro" id="IPR038408">
    <property type="entry name" value="GNK2_sf"/>
</dbReference>
<evidence type="ECO:0000313" key="18">
    <source>
        <dbReference type="Proteomes" id="UP001140949"/>
    </source>
</evidence>
<evidence type="ECO:0000256" key="6">
    <source>
        <dbReference type="ARBA" id="ARBA00022729"/>
    </source>
</evidence>
<dbReference type="Pfam" id="PF01657">
    <property type="entry name" value="Stress-antifung"/>
    <property type="match status" value="2"/>
</dbReference>
<protein>
    <submittedName>
        <fullName evidence="17">Cysteine-rich repeat secretory protein 15</fullName>
    </submittedName>
</protein>
<dbReference type="PANTHER" id="PTHR32080">
    <property type="entry name" value="ANTIFUNGAL PROTEIN GINKBILOBIN-2-LIKE"/>
    <property type="match status" value="1"/>
</dbReference>
<dbReference type="CDD" id="cd23509">
    <property type="entry name" value="Gnk2-like"/>
    <property type="match status" value="2"/>
</dbReference>
<accession>A0AAX6GH88</accession>
<dbReference type="InterPro" id="IPR051378">
    <property type="entry name" value="Cell2Cell_Antifungal"/>
</dbReference>
<proteinExistence type="inferred from homology"/>
<keyword evidence="7" id="KW-0677">Repeat</keyword>
<evidence type="ECO:0000256" key="13">
    <source>
        <dbReference type="ARBA" id="ARBA00038393"/>
    </source>
</evidence>
<comment type="similarity">
    <text evidence="13">Belongs to the cysteine-rich repeat secretory protein family. Plasmodesmata-located proteins (PDLD) subfamily.</text>
</comment>
<keyword evidence="3" id="KW-1003">Cell membrane</keyword>
<dbReference type="EMBL" id="JANAVB010019799">
    <property type="protein sequence ID" value="KAJ6827893.1"/>
    <property type="molecule type" value="Genomic_DNA"/>
</dbReference>
<evidence type="ECO:0000256" key="14">
    <source>
        <dbReference type="SAM" id="Phobius"/>
    </source>
</evidence>